<reference evidence="3" key="1">
    <citation type="submission" date="2022-10" db="EMBL/GenBank/DDBJ databases">
        <title>Tapping the CABI collections for fungal endophytes: first genome assemblies for Collariella, Neodidymelliopsis, Ascochyta clinopodiicola, Didymella pomorum, Didymosphaeria variabile, Neocosmospora piperis and Neocucurbitaria cava.</title>
        <authorList>
            <person name="Hill R."/>
        </authorList>
    </citation>
    <scope>NUCLEOTIDE SEQUENCE</scope>
    <source>
        <strain evidence="3">IMI 355091</strain>
    </source>
</reference>
<dbReference type="InterPro" id="IPR001466">
    <property type="entry name" value="Beta-lactam-related"/>
</dbReference>
<sequence length="411" mass="44538">MAKVNGTYDSRFTAVKDLLQANINADEELGASIVVNVNGENVVDIWGGYSDPSKSKFWEEDTVTNVWSSSKTVVSLAALLLIDRGLIDPFENVSKYWPEFAQNGKENIEVRHFLSHSSGLSGWADPIAIHEVCDLESSTTRLAAQAPWWTPGSASGYHSLTMGHLLNELTQRVTSKSLAEFVTTELAGPLDADFTFGVPTSEYHRVATIIPPPAPPADWKPDAPTDTDADPKPKIDMSSIFAKTLMNPLMDANFANQDFWRQACVPAANGFTNARGIAKLLSIISCSGTLDGKQWLKPQTVDLIFEEQTNGPDLVISAKTRFGIGFALNGVEDGGAGHWIPDGKICFWGGWGGSMVVCDVGRGVTITYMMNKMSNAGLGSGLAKYYIWEVYKALGVEVTSETDENDGVTKA</sequence>
<dbReference type="OrthoDB" id="5946976at2759"/>
<dbReference type="Gene3D" id="3.40.710.10">
    <property type="entry name" value="DD-peptidase/beta-lactamase superfamily"/>
    <property type="match status" value="1"/>
</dbReference>
<evidence type="ECO:0000313" key="4">
    <source>
        <dbReference type="Proteomes" id="UP001140510"/>
    </source>
</evidence>
<evidence type="ECO:0000313" key="3">
    <source>
        <dbReference type="EMBL" id="KAJ4401112.1"/>
    </source>
</evidence>
<feature type="compositionally biased region" description="Basic and acidic residues" evidence="1">
    <location>
        <begin position="219"/>
        <end position="232"/>
    </location>
</feature>
<protein>
    <recommendedName>
        <fullName evidence="2">Beta-lactamase-related domain-containing protein</fullName>
    </recommendedName>
</protein>
<gene>
    <name evidence="3" type="ORF">N0V91_008134</name>
</gene>
<keyword evidence="4" id="KW-1185">Reference proteome</keyword>
<evidence type="ECO:0000259" key="2">
    <source>
        <dbReference type="Pfam" id="PF00144"/>
    </source>
</evidence>
<name>A0A9W8Z7L6_9PLEO</name>
<dbReference type="AlphaFoldDB" id="A0A9W8Z7L6"/>
<feature type="region of interest" description="Disordered" evidence="1">
    <location>
        <begin position="212"/>
        <end position="232"/>
    </location>
</feature>
<feature type="domain" description="Beta-lactamase-related" evidence="2">
    <location>
        <begin position="26"/>
        <end position="377"/>
    </location>
</feature>
<proteinExistence type="predicted"/>
<dbReference type="InterPro" id="IPR052907">
    <property type="entry name" value="Beta-lactamase/esterase"/>
</dbReference>
<dbReference type="SUPFAM" id="SSF56601">
    <property type="entry name" value="beta-lactamase/transpeptidase-like"/>
    <property type="match status" value="1"/>
</dbReference>
<dbReference type="Proteomes" id="UP001140510">
    <property type="component" value="Unassembled WGS sequence"/>
</dbReference>
<comment type="caution">
    <text evidence="3">The sequence shown here is derived from an EMBL/GenBank/DDBJ whole genome shotgun (WGS) entry which is preliminary data.</text>
</comment>
<dbReference type="Pfam" id="PF00144">
    <property type="entry name" value="Beta-lactamase"/>
    <property type="match status" value="1"/>
</dbReference>
<dbReference type="PANTHER" id="PTHR43319">
    <property type="entry name" value="BETA-LACTAMASE-RELATED"/>
    <property type="match status" value="1"/>
</dbReference>
<dbReference type="PANTHER" id="PTHR43319:SF3">
    <property type="entry name" value="BETA-LACTAMASE-RELATED DOMAIN-CONTAINING PROTEIN"/>
    <property type="match status" value="1"/>
</dbReference>
<dbReference type="InterPro" id="IPR012338">
    <property type="entry name" value="Beta-lactam/transpept-like"/>
</dbReference>
<dbReference type="EMBL" id="JAPEVA010000078">
    <property type="protein sequence ID" value="KAJ4401112.1"/>
    <property type="molecule type" value="Genomic_DNA"/>
</dbReference>
<accession>A0A9W8Z7L6</accession>
<evidence type="ECO:0000256" key="1">
    <source>
        <dbReference type="SAM" id="MobiDB-lite"/>
    </source>
</evidence>
<organism evidence="3 4">
    <name type="scientific">Didymella pomorum</name>
    <dbReference type="NCBI Taxonomy" id="749634"/>
    <lineage>
        <taxon>Eukaryota</taxon>
        <taxon>Fungi</taxon>
        <taxon>Dikarya</taxon>
        <taxon>Ascomycota</taxon>
        <taxon>Pezizomycotina</taxon>
        <taxon>Dothideomycetes</taxon>
        <taxon>Pleosporomycetidae</taxon>
        <taxon>Pleosporales</taxon>
        <taxon>Pleosporineae</taxon>
        <taxon>Didymellaceae</taxon>
        <taxon>Didymella</taxon>
    </lineage>
</organism>